<comment type="caution">
    <text evidence="8">The sequence shown here is derived from an EMBL/GenBank/DDBJ whole genome shotgun (WGS) entry which is preliminary data.</text>
</comment>
<dbReference type="InterPro" id="IPR041092">
    <property type="entry name" value="PBECR1"/>
</dbReference>
<evidence type="ECO:0000259" key="3">
    <source>
        <dbReference type="Pfam" id="PF18763"/>
    </source>
</evidence>
<sequence>MFEEFGVAAPAPDRPERSALRGAADVALEVVSGGIKGIKFISDAAGADNVVSRGLGAADDAVKGLQSPLAQYEDRQVSQIMREAEDKGGLEQAGQALRAAGVAPVRMSLGALATGAPVIAASMIPGVREASWGARLAAMGTLGATQGAGVVKSSIYEGVRDRALQEGLAQDEAQAVAERAQRYTENPGLIAGGAALGAAASATGFERSVAQILGRKAAEQAVARSAVGSVAKGVVKEAPLEATQGGQERYATNVATDRAGFETPAFRGVVGSATLEGTLSAPGGAIGGALDYAGSRRQPPAEGPDPAAEPAATPVADQPSARPTLSAETVQATAQARLDALERKANGTPEQTVVGPDGASLVVPGEQPQYLNLEERRERTFLRENLGEPQRLADGLGVTVGTAATPEARLVELDLLSQVRGLSEPERAEFDALLAQFDQEDADGGDGAVPPMDPGADGSGAADDAAGMGAGVGVDGRPEPGVVGSGPAAGTGGEAVPPGRDAERAAVAPAAPAVPDTAPAVQATAPAVPEATTEVASAPAEVTGAPAVQPAPITREAKLPLGSTVYDGQGNPWRVQNRRSGILTLQPIVGGTPDTKAAQRFVIDQDKAPANSGARVEPLFLQAPAQGPQAGSTPTGAEAPVGEAPASGESGVSPAYARRVFRGSGRKDKGSVYNGGSTPILGDAAYYALDEKTASKFGPNVEARDVSLRNPLVIDSDQKWRALTREAGDEETAANADAVAGMLRDRLEVARRDVGPKQGAGDAGTGVGGVPRADLGTAVQPSDGRPGGAGDQAGRAFAGGGGVAGDTGLPRPEGGDAAPQGLAAPAGDGGGARPVVLQNRDRSGVASVTQMQSIAANPDPRRLSFSRDFGSGAPVVFSNFDEARLVDAQLGREDTITDSQGRQYAIQYAVIEADEVVASNAADGTPNDLYEDSDTPGLIRAVAGNGRMAGLQEAFRRGTAAGYAQGIAADTALHGIDPAVIDAMSNPVLVRIMRADDVTPDIGDRSNVSGAARLNPVEQARTDMARVNLEALDFTEAGDPTPAAVKAFVAGMPEAERSELMTRDGAAGRQAIDRLMAATFAKAYGDERLVELYAQATDPDARNVLSAMAQAAGAMARLEGMGDLDVRSLVIDAANMAVNAARNGVSLAKFAQTPDITLAPEVRPIAETLAANARSAKRMAEALRSLADLAYSEATKESADMFGEVPRRTRGQVIEEVFGGQRREGGADAVQNAGRAGVDEAGAAGQGDAPGQREPAGNTGQPQGERSDRPADGQDDAFGLTSYTLDELAQRDAELEQTQADQQAEQDRRASAPPADDFVLSGSDRPADQAAARGQMELAEAPATEAAAPVDPTQLERDYRTYPTQVRKQIADNGASAALYRAAGARSADAFSTLPMDDQAAAYVKFVEAGGAPASGLPQDYNAWVMAQERDAENRRLQGDPVVRQANGKAFASRATAERFMRDHDLSDTHEARETVGGFELRRLPEAQRPSAIRRLAERQAADPETQRQERAFARAEEIGTAADAAVMAYENGESTIEEFEAALDAVAPAAAAKPKRTKPAATDQRIADYFAPGNIVPSYGGGFDRVLEFRPGEDGKWSVKVEAVRKDGDAWVADGGPRDARWHSTAPDQRALTKGPEERAPADEAPKAEAAAGKQATPISDFGSKIGGARKDTSTPTGPRGTKQADDRPGWRKRYSVSQIAASSRLSEVGRWTIHDERVKDRLGQAKQVGRDSYATKEEAEAAIPLAEVARNHRAVPASTKQGESTVYEIVRDVTDRKRVKVVDQQFVTREDALRYMIEHAVEIIETKTSFGEEILPTPETVMRKGPPRRTADSVGEDFQRAFGFRGVEFGNWNNQAERQEVMNHAYDGLMDLAEVLGIPPKAIGLDGELALAFGARGNGLSGARAHYEPDYAVINLTKMHGAGSLAHEWLHAVDHYFARQDGKAKSARVKNKRGDDVFPTQGTEQAMASHGFGYKSAVRQEVRDAYKAVIETMYRKAEQFVEDTQRADRFVANARKDVQTRLVSIRQDLAEQKDPRYWKRKNAPASAEQLAAFDEISRKIVDGEMLETTLVPVRSATTRKTLGSMRWSNDALERISAILKDVRGRGGFDSTNQSGVLDRLRQEMGNYSQRLKMLADAQSAEVKSRKVPTEYAMAAKSIDQGRASDYWSTPHEMAARAFQSYVLDKIAEQGGESDFLTYGPENVVVPTPWGWKRPFPAGAERKEINAAFDALFATIQTRETDTGVAMFSRSEETRKAYEARIDALFAGEKAARVGAKVLDRSDMLDMLGLGGGPVHLAESKVLDGRDNHPRMTAEAWKKIPQWIEDPAAVFESDTVSRRLTFIAPETVGGAPVIVIVEPNVDVGAADLRVHILVNAYDKDGGKPPFGRWMRDGLARYVDQKKFPTILAQAGLQLPSTTQNKPGTRKILTEKNLAGYRRAAMSRGAGPGLSVEAATSIAAAVRKAWANGPEVVVVADMADQKIPQAVRDADAEQRSRGATGEPEGFFYGGKVYLVAGQLATPADVVRVLSHEALGHYGLRGLFGDRLAGILDQIGLVRRTEVMAKRQEYGLPDTTAGRRVAAEEVLSVMAQTNPQLGFVRRAVAAIRTWLRGLGLDLRMTDDEIIRSFILPARQWVQRGGARPAAGEVSMSRGEQVHAEIDEDTEALLEEFGLPAGSREEAQRALAAGDRVFVAAEMDEQAIEVLSVRGLEGYTPDQMLVLRRGDGMAFSRSAMKSATANMDRGLKALAQAVMGRTTVHRAMFRNGLGWVDFVWGDEGTVKSDGRTKGAKGLSHIVEARMRKDGLTEKEAIGVLSEMVRAIAAGGETKRRQVGRSVSATFEHDGYRVALVKTHGANAWVVTAFEIGPDARPAGYATAAPTQTAASLSRDGMGAGPVAPGDTVPSLGRATRGDSTNRGGTAGAGSRDSMAPGREDGNAMFSRSTLGDTPPPSTPPANRWQRLKARAMELTSPEALDKLIYELQDKFIDLKRIRDHIAALGGTVNDLNDAYLGEELYHKRLAKRTQDFLNDEVKPLLAELRATGTGIQDFERFLHARHAPEANRVLAERNPNQEMIDARRAQLAADVRQLELDLQRATARGTATKAIEQALDTAREQQRVWGRVQAFRGTEAERNALSGMSDDEAQALMDGLPPGRRQVLESLAARVDAINGKTLDALQSYGLMDRASLDAWRATYQFYVPLHRDEAHADSGAHPIGQGYLSKGDAAKRRTGSTEQVTNILSHVVMQREAALTRGEKARVGKQLYLLAAQNPDPSLWQVDKPPKIRRVDEATGTVVTMVDPLYKQKPNVLMVRIGGKDAAIVFNERNPQAMRLAEALRNLDVGDLHFLVGMVAKGTRWFASVNTQYNPIFGLINFARDLGAGVLNLSTTPLAGKERQVAHGTFAAMRAIYRDTRGKAPANAQWARLWQQMQDDGGTTGYRDLFVDANDRAKKLQRELGALDRGQASKAAHAVLDWLSAYNETMENAVRLAAYKEALDMGMSRPRAASLAKNLTVNFNRKGRQTREAGAFYAFFNAAIQGNTRMFQTLLGPAGKKIMLGGVMLGAINTLLGMAVMGGGDEDEWEKIPEFIKERSIIIPVGRQDYVTIPMPLGFHVLPNIGRTAVEMMLGDPDKTPGKMVGKLLMTLAEAFNPLGSSQDLLQMAAPTVIDPVAALTQNRDWTGRPIYRPDYNSLDPTPGPQRAKDTASTPSRVIAELLNMATGGTEYRPGAISWTPDQIDYVFGQLTGGLGREILKLNQTIVAPITGEELPAYKIPLVGRIYGNTRGPSAQSERFYENVREINEIENELRGRAKAGQDVQEVLREEPLARLIGAGNAAEQQIRRLREQRRAVSERAEPGYRNEVAEINERIGGVMAVLSRQVGEAKRAETVE</sequence>
<feature type="region of interest" description="Disordered" evidence="2">
    <location>
        <begin position="753"/>
        <end position="836"/>
    </location>
</feature>
<dbReference type="Pfam" id="PF18857">
    <property type="entry name" value="LPD38"/>
    <property type="match status" value="1"/>
</dbReference>
<evidence type="ECO:0000313" key="9">
    <source>
        <dbReference type="Proteomes" id="UP000532440"/>
    </source>
</evidence>
<dbReference type="RefSeq" id="WP_183965595.1">
    <property type="nucleotide sequence ID" value="NZ_BAABEW010000001.1"/>
</dbReference>
<feature type="compositionally biased region" description="Basic and acidic residues" evidence="2">
    <location>
        <begin position="1636"/>
        <end position="1648"/>
    </location>
</feature>
<feature type="domain" description="Phage MuF C-terminal" evidence="6">
    <location>
        <begin position="2304"/>
        <end position="2405"/>
    </location>
</feature>
<evidence type="ECO:0000259" key="7">
    <source>
        <dbReference type="Pfam" id="PF18857"/>
    </source>
</evidence>
<feature type="domain" description="DdrB-like" evidence="3">
    <location>
        <begin position="837"/>
        <end position="992"/>
    </location>
</feature>
<dbReference type="EMBL" id="JACHGB010000003">
    <property type="protein sequence ID" value="MBB5271319.1"/>
    <property type="molecule type" value="Genomic_DNA"/>
</dbReference>
<dbReference type="Proteomes" id="UP000532440">
    <property type="component" value="Unassembled WGS sequence"/>
</dbReference>
<feature type="region of interest" description="Disordered" evidence="2">
    <location>
        <begin position="1240"/>
        <end position="1278"/>
    </location>
</feature>
<evidence type="ECO:0000259" key="4">
    <source>
        <dbReference type="Pfam" id="PF18796"/>
    </source>
</evidence>
<evidence type="ECO:0000256" key="1">
    <source>
        <dbReference type="SAM" id="Coils"/>
    </source>
</evidence>
<feature type="domain" description="Phage-Barnase-EndoU-ColicinE5/D-RelE-like nuclease" evidence="5">
    <location>
        <begin position="2761"/>
        <end position="2864"/>
    </location>
</feature>
<feature type="compositionally biased region" description="Low complexity" evidence="2">
    <location>
        <begin position="815"/>
        <end position="826"/>
    </location>
</feature>
<name>A0A7W8M8S1_9BURK</name>
<dbReference type="Pfam" id="PF18796">
    <property type="entry name" value="LPD1"/>
    <property type="match status" value="1"/>
</dbReference>
<evidence type="ECO:0000259" key="6">
    <source>
        <dbReference type="Pfam" id="PF18819"/>
    </source>
</evidence>
<feature type="compositionally biased region" description="Low complexity" evidence="2">
    <location>
        <begin position="304"/>
        <end position="317"/>
    </location>
</feature>
<evidence type="ECO:0008006" key="10">
    <source>
        <dbReference type="Google" id="ProtNLM"/>
    </source>
</evidence>
<feature type="region of interest" description="Disordered" evidence="2">
    <location>
        <begin position="2885"/>
        <end position="2956"/>
    </location>
</feature>
<feature type="coiled-coil region" evidence="1">
    <location>
        <begin position="3824"/>
        <end position="3851"/>
    </location>
</feature>
<dbReference type="Pfam" id="PF18763">
    <property type="entry name" value="ddrB-ParB"/>
    <property type="match status" value="1"/>
</dbReference>
<keyword evidence="9" id="KW-1185">Reference proteome</keyword>
<proteinExistence type="predicted"/>
<feature type="compositionally biased region" description="Low complexity" evidence="2">
    <location>
        <begin position="1649"/>
        <end position="1659"/>
    </location>
</feature>
<feature type="region of interest" description="Disordered" evidence="2">
    <location>
        <begin position="3682"/>
        <end position="3704"/>
    </location>
</feature>
<gene>
    <name evidence="8" type="ORF">HNQ70_001329</name>
</gene>
<keyword evidence="1" id="KW-0175">Coiled coil</keyword>
<feature type="domain" description="Large polyvalent protein associated" evidence="7">
    <location>
        <begin position="3577"/>
        <end position="3774"/>
    </location>
</feature>
<feature type="compositionally biased region" description="Gly residues" evidence="2">
    <location>
        <begin position="483"/>
        <end position="493"/>
    </location>
</feature>
<feature type="compositionally biased region" description="Gly residues" evidence="2">
    <location>
        <begin position="785"/>
        <end position="805"/>
    </location>
</feature>
<accession>A0A7W8M8S1</accession>
<feature type="compositionally biased region" description="Low complexity" evidence="2">
    <location>
        <begin position="454"/>
        <end position="467"/>
    </location>
</feature>
<dbReference type="InterPro" id="IPR041131">
    <property type="entry name" value="MuF_C"/>
</dbReference>
<dbReference type="InterPro" id="IPR041047">
    <property type="entry name" value="LPD1"/>
</dbReference>
<feature type="region of interest" description="Disordered" evidence="2">
    <location>
        <begin position="1611"/>
        <end position="1695"/>
    </location>
</feature>
<dbReference type="InterPro" id="IPR041398">
    <property type="entry name" value="DdrB_dom"/>
</dbReference>
<evidence type="ECO:0000259" key="5">
    <source>
        <dbReference type="Pfam" id="PF18809"/>
    </source>
</evidence>
<dbReference type="Pfam" id="PF18819">
    <property type="entry name" value="MuF_C"/>
    <property type="match status" value="1"/>
</dbReference>
<feature type="region of interest" description="Disordered" evidence="2">
    <location>
        <begin position="440"/>
        <end position="503"/>
    </location>
</feature>
<feature type="region of interest" description="Disordered" evidence="2">
    <location>
        <begin position="290"/>
        <end position="327"/>
    </location>
</feature>
<feature type="domain" description="Large polyvalent protein-associated" evidence="4">
    <location>
        <begin position="2161"/>
        <end position="2240"/>
    </location>
</feature>
<feature type="region of interest" description="Disordered" evidence="2">
    <location>
        <begin position="624"/>
        <end position="653"/>
    </location>
</feature>
<feature type="region of interest" description="Disordered" evidence="2">
    <location>
        <begin position="1295"/>
        <end position="1335"/>
    </location>
</feature>
<evidence type="ECO:0000256" key="2">
    <source>
        <dbReference type="SAM" id="MobiDB-lite"/>
    </source>
</evidence>
<reference evidence="8 9" key="1">
    <citation type="submission" date="2020-08" db="EMBL/GenBank/DDBJ databases">
        <title>Genomic Encyclopedia of Type Strains, Phase IV (KMG-IV): sequencing the most valuable type-strain genomes for metagenomic binning, comparative biology and taxonomic classification.</title>
        <authorList>
            <person name="Goeker M."/>
        </authorList>
    </citation>
    <scope>NUCLEOTIDE SEQUENCE [LARGE SCALE GENOMIC DNA]</scope>
    <source>
        <strain evidence="8 9">DSM 29781</strain>
    </source>
</reference>
<protein>
    <recommendedName>
        <fullName evidence="10">Large polyvalent protein-associated domain-containing protein</fullName>
    </recommendedName>
</protein>
<dbReference type="Pfam" id="PF18809">
    <property type="entry name" value="PBECR1"/>
    <property type="match status" value="1"/>
</dbReference>
<dbReference type="InterPro" id="IPR040561">
    <property type="entry name" value="LPD38"/>
</dbReference>
<organism evidence="8 9">
    <name type="scientific">Quisquiliibacterium transsilvanicum</name>
    <dbReference type="NCBI Taxonomy" id="1549638"/>
    <lineage>
        <taxon>Bacteria</taxon>
        <taxon>Pseudomonadati</taxon>
        <taxon>Pseudomonadota</taxon>
        <taxon>Betaproteobacteria</taxon>
        <taxon>Burkholderiales</taxon>
        <taxon>Burkholderiaceae</taxon>
        <taxon>Quisquiliibacterium</taxon>
    </lineage>
</organism>
<evidence type="ECO:0000313" key="8">
    <source>
        <dbReference type="EMBL" id="MBB5271319.1"/>
    </source>
</evidence>
<feature type="compositionally biased region" description="Low complexity" evidence="2">
    <location>
        <begin position="1240"/>
        <end position="1252"/>
    </location>
</feature>